<dbReference type="GO" id="GO:0070878">
    <property type="term" value="F:primary miRNA binding"/>
    <property type="evidence" value="ECO:0007669"/>
    <property type="project" value="TreeGrafter"/>
</dbReference>
<dbReference type="Gene3D" id="3.30.160.590">
    <property type="match status" value="1"/>
</dbReference>
<dbReference type="PROSITE" id="PS50020">
    <property type="entry name" value="WW_DOMAIN_2"/>
    <property type="match status" value="1"/>
</dbReference>
<dbReference type="GO" id="GO:0020037">
    <property type="term" value="F:heme binding"/>
    <property type="evidence" value="ECO:0007669"/>
    <property type="project" value="InterPro"/>
</dbReference>
<dbReference type="Proteomes" id="UP000031036">
    <property type="component" value="Unassembled WGS sequence"/>
</dbReference>
<evidence type="ECO:0000256" key="2">
    <source>
        <dbReference type="SAM" id="MobiDB-lite"/>
    </source>
</evidence>
<gene>
    <name evidence="5" type="primary">Dgcr8</name>
    <name evidence="5" type="ORF">Tcan_11481</name>
</gene>
<evidence type="ECO:0000259" key="4">
    <source>
        <dbReference type="PROSITE" id="PS50137"/>
    </source>
</evidence>
<dbReference type="SMART" id="SM00456">
    <property type="entry name" value="WW"/>
    <property type="match status" value="1"/>
</dbReference>
<dbReference type="PROSITE" id="PS50137">
    <property type="entry name" value="DS_RBD"/>
    <property type="match status" value="1"/>
</dbReference>
<feature type="domain" description="DRBM" evidence="4">
    <location>
        <begin position="653"/>
        <end position="760"/>
    </location>
</feature>
<dbReference type="InterPro" id="IPR001202">
    <property type="entry name" value="WW_dom"/>
</dbReference>
<comment type="caution">
    <text evidence="5">The sequence shown here is derived from an EMBL/GenBank/DDBJ whole genome shotgun (WGS) entry which is preliminary data.</text>
</comment>
<protein>
    <submittedName>
        <fullName evidence="5">Microprocessor complex subunit DGCR8</fullName>
    </submittedName>
</protein>
<feature type="compositionally biased region" description="Basic and acidic residues" evidence="2">
    <location>
        <begin position="307"/>
        <end position="321"/>
    </location>
</feature>
<dbReference type="Gene3D" id="2.20.70.10">
    <property type="match status" value="1"/>
</dbReference>
<dbReference type="GO" id="GO:0003725">
    <property type="term" value="F:double-stranded RNA binding"/>
    <property type="evidence" value="ECO:0007669"/>
    <property type="project" value="TreeGrafter"/>
</dbReference>
<dbReference type="CDD" id="cd19868">
    <property type="entry name" value="DSRM_DGCR8_rpt2"/>
    <property type="match status" value="1"/>
</dbReference>
<reference evidence="5 6" key="1">
    <citation type="submission" date="2014-11" db="EMBL/GenBank/DDBJ databases">
        <title>Genetic blueprint of the zoonotic pathogen Toxocara canis.</title>
        <authorList>
            <person name="Zhu X.-Q."/>
            <person name="Korhonen P.K."/>
            <person name="Cai H."/>
            <person name="Young N.D."/>
            <person name="Nejsum P."/>
            <person name="von Samson-Himmelstjerna G."/>
            <person name="Boag P.R."/>
            <person name="Tan P."/>
            <person name="Li Q."/>
            <person name="Min J."/>
            <person name="Yang Y."/>
            <person name="Wang X."/>
            <person name="Fang X."/>
            <person name="Hall R.S."/>
            <person name="Hofmann A."/>
            <person name="Sternberg P.W."/>
            <person name="Jex A.R."/>
            <person name="Gasser R.B."/>
        </authorList>
    </citation>
    <scope>NUCLEOTIDE SEQUENCE [LARGE SCALE GENOMIC DNA]</scope>
    <source>
        <strain evidence="5">PN_DK_2014</strain>
    </source>
</reference>
<dbReference type="STRING" id="6265.A0A0B2V526"/>
<dbReference type="EMBL" id="JPKZ01002486">
    <property type="protein sequence ID" value="KHN76557.1"/>
    <property type="molecule type" value="Genomic_DNA"/>
</dbReference>
<feature type="region of interest" description="Disordered" evidence="2">
    <location>
        <begin position="54"/>
        <end position="182"/>
    </location>
</feature>
<dbReference type="CDD" id="cd19867">
    <property type="entry name" value="DSRM_DGCR8_rpt1"/>
    <property type="match status" value="1"/>
</dbReference>
<evidence type="ECO:0000313" key="5">
    <source>
        <dbReference type="EMBL" id="KHN76557.1"/>
    </source>
</evidence>
<dbReference type="InterPro" id="IPR040375">
    <property type="entry name" value="DGCR8"/>
</dbReference>
<organism evidence="5 6">
    <name type="scientific">Toxocara canis</name>
    <name type="common">Canine roundworm</name>
    <dbReference type="NCBI Taxonomy" id="6265"/>
    <lineage>
        <taxon>Eukaryota</taxon>
        <taxon>Metazoa</taxon>
        <taxon>Ecdysozoa</taxon>
        <taxon>Nematoda</taxon>
        <taxon>Chromadorea</taxon>
        <taxon>Rhabditida</taxon>
        <taxon>Spirurina</taxon>
        <taxon>Ascaridomorpha</taxon>
        <taxon>Ascaridoidea</taxon>
        <taxon>Toxocaridae</taxon>
        <taxon>Toxocara</taxon>
    </lineage>
</organism>
<dbReference type="FunFam" id="3.30.160.20:FF:000021">
    <property type="entry name" value="Microprocessor complex subunit DGCR8"/>
    <property type="match status" value="1"/>
</dbReference>
<evidence type="ECO:0000259" key="3">
    <source>
        <dbReference type="PROSITE" id="PS50020"/>
    </source>
</evidence>
<feature type="compositionally biased region" description="Polar residues" evidence="2">
    <location>
        <begin position="363"/>
        <end position="373"/>
    </location>
</feature>
<feature type="region of interest" description="Disordered" evidence="2">
    <location>
        <begin position="305"/>
        <end position="379"/>
    </location>
</feature>
<evidence type="ECO:0000256" key="1">
    <source>
        <dbReference type="PROSITE-ProRule" id="PRU00266"/>
    </source>
</evidence>
<dbReference type="GO" id="GO:0042802">
    <property type="term" value="F:identical protein binding"/>
    <property type="evidence" value="ECO:0007669"/>
    <property type="project" value="InterPro"/>
</dbReference>
<dbReference type="GO" id="GO:0031053">
    <property type="term" value="P:primary miRNA processing"/>
    <property type="evidence" value="ECO:0007669"/>
    <property type="project" value="InterPro"/>
</dbReference>
<dbReference type="PANTHER" id="PTHR13482">
    <property type="entry name" value="MICRORNA PROCESSOR COMPLEX SUBUNIT DGCR8"/>
    <property type="match status" value="1"/>
</dbReference>
<feature type="domain" description="WW" evidence="3">
    <location>
        <begin position="444"/>
        <end position="477"/>
    </location>
</feature>
<dbReference type="InterPro" id="IPR014720">
    <property type="entry name" value="dsRBD_dom"/>
</dbReference>
<sequence>MRHISATPVNALQVVPNRMQTCYGSVFMMDMAVTEDADIEQLLALRNALMSQLNETEASSSRRTRSGCPFRRAKTGHSTGIESDDGENKRLSSHSSERKTRSKGSDGCNALTAERYDDIRNRIEHGREEGEGAERSVDQRIIGESRKFSKGHTGEEPMEKNKEKTGVKEIRSPRQSEVSLREKTTGNEYLKRICERSASCCEEGIACRTKTVSPSGEKPVEEVNENQFTVAENVTDTVIDGDIKNVKRSAENIEIERPVAKYRRIDERSHSDGDDIVDQPSMFDTFSDSLDFLTKSGSCAATLTNEVEDHSNTPAEKKVEDDGQEGSSRGHTFLPPPPPPPAICDDPSMEANTIIPPPPMPPEQQSLHLSPNETELGEKGPEMSYSIKEGVEDNFISGDECEENIDSLLEKPFRDGQTGKVPMPNEGEMREKTVLAHRGIDYFDVLPEGWVELTHTSGLPVYLHKATRVCTFSRPYFIGPSSVRHHCVPESAIPCLHQRRVLKEVEESAKASADALQNALDASANINGEAGEIDEEKAKLIATLQAPNTKVQTAKDFKERQLDPQALHEYAKGVFRFKTIQVYRFQKWSATRSFHRQKKLAEAERLGKLTPSIEVPVGRPTLPANVQLITVPAMEANLKPQHKGFFLNPQGKTSISILHEYVQKVLKSTISYQFTETRSSSTPYECSARLKMNLNNRVMSAASIKEKLMLLQEKQRREEQLQGNGEPVDSEFVVLGTGCGNSKKTAKLDAAKSALKVLIPAIDFDAEGIAINQKKDKKTAKLDAAKSALKVLIPAIDFDAEGIAINQKKEGEEAENEREDAVALFDMLPIEDSRIPDLSLRAGQPSPYLLLQECLKRNAAYGDTEIKLSSERVRHQKHQFDMDVGKHRVSVECSNKREGKQKASQAMLKKLHPNLDTWGSLIRLYGHEAQRKQQEAKRSQRSIIKLQGSRDKEGSSMEPNMAILERLCAGMLNIQNAKRRRQEANGGEPVKIRPQLSATNILLNGNEAAEQSASYAASHPDAFSTFRIDL</sequence>
<dbReference type="AlphaFoldDB" id="A0A0B2V526"/>
<name>A0A0B2V526_TOXCA</name>
<keyword evidence="6" id="KW-1185">Reference proteome</keyword>
<dbReference type="GO" id="GO:0070877">
    <property type="term" value="C:microprocessor complex"/>
    <property type="evidence" value="ECO:0007669"/>
    <property type="project" value="InterPro"/>
</dbReference>
<accession>A0A0B2V526</accession>
<proteinExistence type="predicted"/>
<dbReference type="Gene3D" id="3.30.160.20">
    <property type="match status" value="2"/>
</dbReference>
<dbReference type="OrthoDB" id="112668at2759"/>
<feature type="compositionally biased region" description="Basic and acidic residues" evidence="2">
    <location>
        <begin position="86"/>
        <end position="99"/>
    </location>
</feature>
<feature type="compositionally biased region" description="Basic and acidic residues" evidence="2">
    <location>
        <begin position="114"/>
        <end position="182"/>
    </location>
</feature>
<dbReference type="SUPFAM" id="SSF54768">
    <property type="entry name" value="dsRNA-binding domain-like"/>
    <property type="match status" value="1"/>
</dbReference>
<keyword evidence="1" id="KW-0694">RNA-binding</keyword>
<feature type="region of interest" description="Disordered" evidence="2">
    <location>
        <begin position="931"/>
        <end position="958"/>
    </location>
</feature>
<evidence type="ECO:0000313" key="6">
    <source>
        <dbReference type="Proteomes" id="UP000031036"/>
    </source>
</evidence>
<dbReference type="PANTHER" id="PTHR13482:SF3">
    <property type="entry name" value="MICROPROCESSOR COMPLEX SUBUNIT DGCR8"/>
    <property type="match status" value="1"/>
</dbReference>